<gene>
    <name evidence="2" type="ORF">GCM10023196_085960</name>
</gene>
<evidence type="ECO:0000259" key="1">
    <source>
        <dbReference type="SMART" id="SM00860"/>
    </source>
</evidence>
<organism evidence="2 3">
    <name type="scientific">Actinoallomurus vinaceus</name>
    <dbReference type="NCBI Taxonomy" id="1080074"/>
    <lineage>
        <taxon>Bacteria</taxon>
        <taxon>Bacillati</taxon>
        <taxon>Actinomycetota</taxon>
        <taxon>Actinomycetes</taxon>
        <taxon>Streptosporangiales</taxon>
        <taxon>Thermomonosporaceae</taxon>
        <taxon>Actinoallomurus</taxon>
    </lineage>
</organism>
<dbReference type="EMBL" id="BAABHK010000017">
    <property type="protein sequence ID" value="GAA4636396.1"/>
    <property type="molecule type" value="Genomic_DNA"/>
</dbReference>
<dbReference type="InterPro" id="IPR018958">
    <property type="entry name" value="Knr4/Smi1-like_dom"/>
</dbReference>
<sequence>MRKIDWADVRRRVTNLAGAPAAAEVFGYNGHRFVLEPVLRPDELAEVETQLNVVLPEDYREFLLNVGRGGAGPAYGVFPLRRADDGRWHWVGDGADMTALNSLDRPFPVQGPDPAVLDALRAERPEEEDFPVIEDFDVAYEAWEERLVAVLGDEARTMGAICICHLGCARREWLVVSGPERGNIWADDRVDDIDLYPLTDSGSRPDDGDRVTFGAWYLEWLEQAEAKART</sequence>
<feature type="domain" description="Knr4/Smi1-like" evidence="1">
    <location>
        <begin position="38"/>
        <end position="223"/>
    </location>
</feature>
<dbReference type="Gene3D" id="3.40.1580.10">
    <property type="entry name" value="SMI1/KNR4-like"/>
    <property type="match status" value="1"/>
</dbReference>
<comment type="caution">
    <text evidence="2">The sequence shown here is derived from an EMBL/GenBank/DDBJ whole genome shotgun (WGS) entry which is preliminary data.</text>
</comment>
<dbReference type="SUPFAM" id="SSF160631">
    <property type="entry name" value="SMI1/KNR4-like"/>
    <property type="match status" value="1"/>
</dbReference>
<dbReference type="InterPro" id="IPR037883">
    <property type="entry name" value="Knr4/Smi1-like_sf"/>
</dbReference>
<keyword evidence="3" id="KW-1185">Reference proteome</keyword>
<protein>
    <recommendedName>
        <fullName evidence="1">Knr4/Smi1-like domain-containing protein</fullName>
    </recommendedName>
</protein>
<accession>A0ABP8UP12</accession>
<name>A0ABP8UP12_9ACTN</name>
<evidence type="ECO:0000313" key="2">
    <source>
        <dbReference type="EMBL" id="GAA4636396.1"/>
    </source>
</evidence>
<proteinExistence type="predicted"/>
<dbReference type="SMART" id="SM00860">
    <property type="entry name" value="SMI1_KNR4"/>
    <property type="match status" value="1"/>
</dbReference>
<reference evidence="3" key="1">
    <citation type="journal article" date="2019" name="Int. J. Syst. Evol. Microbiol.">
        <title>The Global Catalogue of Microorganisms (GCM) 10K type strain sequencing project: providing services to taxonomists for standard genome sequencing and annotation.</title>
        <authorList>
            <consortium name="The Broad Institute Genomics Platform"/>
            <consortium name="The Broad Institute Genome Sequencing Center for Infectious Disease"/>
            <person name="Wu L."/>
            <person name="Ma J."/>
        </authorList>
    </citation>
    <scope>NUCLEOTIDE SEQUENCE [LARGE SCALE GENOMIC DNA]</scope>
    <source>
        <strain evidence="3">JCM 17939</strain>
    </source>
</reference>
<evidence type="ECO:0000313" key="3">
    <source>
        <dbReference type="Proteomes" id="UP001501442"/>
    </source>
</evidence>
<dbReference type="Proteomes" id="UP001501442">
    <property type="component" value="Unassembled WGS sequence"/>
</dbReference>
<dbReference type="Pfam" id="PF09346">
    <property type="entry name" value="SMI1_KNR4"/>
    <property type="match status" value="1"/>
</dbReference>
<dbReference type="RefSeq" id="WP_345439373.1">
    <property type="nucleotide sequence ID" value="NZ_BAABHK010000017.1"/>
</dbReference>